<evidence type="ECO:0008006" key="4">
    <source>
        <dbReference type="Google" id="ProtNLM"/>
    </source>
</evidence>
<accession>A0AAD6V473</accession>
<feature type="region of interest" description="Disordered" evidence="1">
    <location>
        <begin position="87"/>
        <end position="130"/>
    </location>
</feature>
<name>A0AAD6V473_9AGAR</name>
<evidence type="ECO:0000313" key="2">
    <source>
        <dbReference type="EMBL" id="KAJ7202566.1"/>
    </source>
</evidence>
<feature type="compositionally biased region" description="Acidic residues" evidence="1">
    <location>
        <begin position="93"/>
        <end position="115"/>
    </location>
</feature>
<dbReference type="AlphaFoldDB" id="A0AAD6V473"/>
<comment type="caution">
    <text evidence="2">The sequence shown here is derived from an EMBL/GenBank/DDBJ whole genome shotgun (WGS) entry which is preliminary data.</text>
</comment>
<dbReference type="EMBL" id="JARJCW010000054">
    <property type="protein sequence ID" value="KAJ7202566.1"/>
    <property type="molecule type" value="Genomic_DNA"/>
</dbReference>
<evidence type="ECO:0000256" key="1">
    <source>
        <dbReference type="SAM" id="MobiDB-lite"/>
    </source>
</evidence>
<evidence type="ECO:0000313" key="3">
    <source>
        <dbReference type="Proteomes" id="UP001219525"/>
    </source>
</evidence>
<proteinExistence type="predicted"/>
<organism evidence="2 3">
    <name type="scientific">Mycena pura</name>
    <dbReference type="NCBI Taxonomy" id="153505"/>
    <lineage>
        <taxon>Eukaryota</taxon>
        <taxon>Fungi</taxon>
        <taxon>Dikarya</taxon>
        <taxon>Basidiomycota</taxon>
        <taxon>Agaricomycotina</taxon>
        <taxon>Agaricomycetes</taxon>
        <taxon>Agaricomycetidae</taxon>
        <taxon>Agaricales</taxon>
        <taxon>Marasmiineae</taxon>
        <taxon>Mycenaceae</taxon>
        <taxon>Mycena</taxon>
    </lineage>
</organism>
<reference evidence="2" key="1">
    <citation type="submission" date="2023-03" db="EMBL/GenBank/DDBJ databases">
        <title>Massive genome expansion in bonnet fungi (Mycena s.s.) driven by repeated elements and novel gene families across ecological guilds.</title>
        <authorList>
            <consortium name="Lawrence Berkeley National Laboratory"/>
            <person name="Harder C.B."/>
            <person name="Miyauchi S."/>
            <person name="Viragh M."/>
            <person name="Kuo A."/>
            <person name="Thoen E."/>
            <person name="Andreopoulos B."/>
            <person name="Lu D."/>
            <person name="Skrede I."/>
            <person name="Drula E."/>
            <person name="Henrissat B."/>
            <person name="Morin E."/>
            <person name="Kohler A."/>
            <person name="Barry K."/>
            <person name="LaButti K."/>
            <person name="Morin E."/>
            <person name="Salamov A."/>
            <person name="Lipzen A."/>
            <person name="Mereny Z."/>
            <person name="Hegedus B."/>
            <person name="Baldrian P."/>
            <person name="Stursova M."/>
            <person name="Weitz H."/>
            <person name="Taylor A."/>
            <person name="Grigoriev I.V."/>
            <person name="Nagy L.G."/>
            <person name="Martin F."/>
            <person name="Kauserud H."/>
        </authorList>
    </citation>
    <scope>NUCLEOTIDE SEQUENCE</scope>
    <source>
        <strain evidence="2">9144</strain>
    </source>
</reference>
<keyword evidence="3" id="KW-1185">Reference proteome</keyword>
<dbReference type="Proteomes" id="UP001219525">
    <property type="component" value="Unassembled WGS sequence"/>
</dbReference>
<gene>
    <name evidence="2" type="ORF">GGX14DRAFT_699149</name>
</gene>
<sequence length="474" mass="52525">MSSAFLTPVAAASMHIRGVAVSHDALHAILCAAPDFATLHAAVRVCTTWHGAFAAQRARVLLAAARNVVGPALPQAVRVLRYPYPEKTPNDWGGDEDKEEDEGSSATEPDTEDEDGGKPTPRKKAAKRAPWAERDAIGVLSPQERAQLQKNAWLLEKLEALFIRKRKESQLSALQAHRFARAMYRVMLYCTLFYLPLNLDDIDSMEDEPGVLDRIKKARRAHLDEYVSQELFELRAAGAFLHELIKDVLDADDFDRLKDICLATGPAVILKAHKAKSSSAFEDALEVEVMSSGEDNALFGGFLAAPIAAIVAERKAVPPTPIWDALLDDAQGHSEPCTQCGGVAVLWKKSNWKRLINVDFCALLLGNLNENEVETAALLDLFMADKGRCSSDVVIAEIYDMRTAEFASWDKEDSLCSACVNRLVGAHLHLWLFKRKVADGWTPTQNCWYGYNCKTQLHKRDHAKSKNHLCAPIR</sequence>
<protein>
    <recommendedName>
        <fullName evidence="4">Aprataxin and PNK-like factor PBZ domain-containing protein</fullName>
    </recommendedName>
</protein>